<evidence type="ECO:0000313" key="3">
    <source>
        <dbReference type="EMBL" id="PLR29260.1"/>
    </source>
</evidence>
<name>A0A2N5DSS8_9GAMM</name>
<dbReference type="Gene3D" id="1.10.443.10">
    <property type="entry name" value="Intergrase catalytic core"/>
    <property type="match status" value="1"/>
</dbReference>
<dbReference type="OrthoDB" id="6263279at2"/>
<dbReference type="GO" id="GO:0006310">
    <property type="term" value="P:DNA recombination"/>
    <property type="evidence" value="ECO:0007669"/>
    <property type="project" value="UniProtKB-KW"/>
</dbReference>
<dbReference type="SUPFAM" id="SSF47823">
    <property type="entry name" value="lambda integrase-like, N-terminal domain"/>
    <property type="match status" value="1"/>
</dbReference>
<dbReference type="GO" id="GO:0015074">
    <property type="term" value="P:DNA integration"/>
    <property type="evidence" value="ECO:0007669"/>
    <property type="project" value="InterPro"/>
</dbReference>
<accession>A0A2N5DSS8</accession>
<reference evidence="3 4" key="1">
    <citation type="submission" date="2017-12" db="EMBL/GenBank/DDBJ databases">
        <title>Characterization of six clinical isolates of Enterochimera gen. nov., a novel genus of the Yersiniaciae family and the three species Enterochimera arupensis sp. nov., Enterochimera coloradensis sp. nov, and Enterochimera californica sp. nov.</title>
        <authorList>
            <person name="Rossi A."/>
            <person name="Fisher M."/>
        </authorList>
    </citation>
    <scope>NUCLEOTIDE SEQUENCE [LARGE SCALE GENOMIC DNA]</scope>
    <source>
        <strain evidence="4">2015-Iso6</strain>
    </source>
</reference>
<evidence type="ECO:0000313" key="4">
    <source>
        <dbReference type="Proteomes" id="UP000234240"/>
    </source>
</evidence>
<comment type="caution">
    <text evidence="3">The sequence shown here is derived from an EMBL/GenBank/DDBJ whole genome shotgun (WGS) entry which is preliminary data.</text>
</comment>
<dbReference type="Proteomes" id="UP000234240">
    <property type="component" value="Unassembled WGS sequence"/>
</dbReference>
<dbReference type="Gene3D" id="1.10.150.130">
    <property type="match status" value="1"/>
</dbReference>
<dbReference type="GO" id="GO:0003677">
    <property type="term" value="F:DNA binding"/>
    <property type="evidence" value="ECO:0007669"/>
    <property type="project" value="UniProtKB-KW"/>
</dbReference>
<gene>
    <name evidence="3" type="ORF">CYR55_22870</name>
</gene>
<sequence length="191" mass="22046">MATEIKQVKKNDLPSIDVKDIDDRVADKLRRFIADKNAFAKNTWDQMLSVLRSWGTWCDAQGKTWLPADPDDVREYLFYLKNDLKRATSTVAQHKYLINKIHVEAGLPRPGDDLSVRRGMRSIRRTSVLDGEQVGQAIPFHYEDLKKVATLWHGSKSLKIRRNLAFIGIAYNTLLRIAEVSRLRVRDIHFS</sequence>
<keyword evidence="2" id="KW-0233">DNA recombination</keyword>
<proteinExistence type="predicted"/>
<dbReference type="InterPro" id="IPR011010">
    <property type="entry name" value="DNA_brk_join_enz"/>
</dbReference>
<evidence type="ECO:0000256" key="2">
    <source>
        <dbReference type="ARBA" id="ARBA00023172"/>
    </source>
</evidence>
<protein>
    <submittedName>
        <fullName evidence="3">Recombinase</fullName>
    </submittedName>
</protein>
<organism evidence="3 4">
    <name type="scientific">Chimaeribacter californicus</name>
    <dbReference type="NCBI Taxonomy" id="2060067"/>
    <lineage>
        <taxon>Bacteria</taxon>
        <taxon>Pseudomonadati</taxon>
        <taxon>Pseudomonadota</taxon>
        <taxon>Gammaproteobacteria</taxon>
        <taxon>Enterobacterales</taxon>
        <taxon>Yersiniaceae</taxon>
        <taxon>Chimaeribacter</taxon>
    </lineage>
</organism>
<dbReference type="InterPro" id="IPR013762">
    <property type="entry name" value="Integrase-like_cat_sf"/>
</dbReference>
<feature type="non-terminal residue" evidence="3">
    <location>
        <position position="191"/>
    </location>
</feature>
<evidence type="ECO:0000256" key="1">
    <source>
        <dbReference type="ARBA" id="ARBA00023125"/>
    </source>
</evidence>
<dbReference type="AlphaFoldDB" id="A0A2N5DSS8"/>
<dbReference type="SUPFAM" id="SSF56349">
    <property type="entry name" value="DNA breaking-rejoining enzymes"/>
    <property type="match status" value="1"/>
</dbReference>
<keyword evidence="4" id="KW-1185">Reference proteome</keyword>
<dbReference type="EMBL" id="PJZF01000073">
    <property type="protein sequence ID" value="PLR29260.1"/>
    <property type="molecule type" value="Genomic_DNA"/>
</dbReference>
<keyword evidence="1" id="KW-0238">DNA-binding</keyword>
<dbReference type="InterPro" id="IPR010998">
    <property type="entry name" value="Integrase_recombinase_N"/>
</dbReference>